<evidence type="ECO:0000259" key="10">
    <source>
        <dbReference type="PROSITE" id="PS51184"/>
    </source>
</evidence>
<dbReference type="GO" id="GO:0031490">
    <property type="term" value="F:chromatin DNA binding"/>
    <property type="evidence" value="ECO:0007669"/>
    <property type="project" value="TreeGrafter"/>
</dbReference>
<organism evidence="11 12">
    <name type="scientific">Cucurbita maxima</name>
    <name type="common">Pumpkin</name>
    <name type="synonym">Winter squash</name>
    <dbReference type="NCBI Taxonomy" id="3661"/>
    <lineage>
        <taxon>Eukaryota</taxon>
        <taxon>Viridiplantae</taxon>
        <taxon>Streptophyta</taxon>
        <taxon>Embryophyta</taxon>
        <taxon>Tracheophyta</taxon>
        <taxon>Spermatophyta</taxon>
        <taxon>Magnoliopsida</taxon>
        <taxon>eudicotyledons</taxon>
        <taxon>Gunneridae</taxon>
        <taxon>Pentapetalae</taxon>
        <taxon>rosids</taxon>
        <taxon>fabids</taxon>
        <taxon>Cucurbitales</taxon>
        <taxon>Cucurbitaceae</taxon>
        <taxon>Cucurbiteae</taxon>
        <taxon>Cucurbita</taxon>
    </lineage>
</organism>
<dbReference type="GeneID" id="111489241"/>
<dbReference type="Pfam" id="PF10497">
    <property type="entry name" value="zf-4CXXC_R1"/>
    <property type="match status" value="1"/>
</dbReference>
<keyword evidence="6" id="KW-0539">Nucleus</keyword>
<dbReference type="Pfam" id="PF02373">
    <property type="entry name" value="JmjC"/>
    <property type="match status" value="1"/>
</dbReference>
<keyword evidence="7" id="KW-0863">Zinc-finger</keyword>
<dbReference type="GO" id="GO:0003712">
    <property type="term" value="F:transcription coregulator activity"/>
    <property type="evidence" value="ECO:0007669"/>
    <property type="project" value="TreeGrafter"/>
</dbReference>
<dbReference type="AlphaFoldDB" id="A0A6J1K1A7"/>
<sequence>MARGRKRRRPETVAEREITEIKEGRGDGGTEVGGVDNGILGDGENEVQWGTKREEEDELVTEGEDGKTLRRTDGEDNGEEEKGFNGGEDGRLECGVSITSPTRSLRKKARVSYNDEVYEFDESDDDDKIPFKNSGRRGRKKKVFSSNQNVSDKEEQRSPMEEDDKEEIPFRKPGRRGRKKKGFSSNRNVSDKEDQRSPVEEDGEEEIPLKKPGRRGRKKKVFSSNRNVFEEEEQRSPVEEADDVRETNSGDSGNRRGSSRRKRGGKYAQRKPIVVKPEGEKRINKLDPEFIEKISLMCHQCQRNDKGRVVRCTKCRRKRYCIPCLQNWYPHTSEDEIAESCPVCRGNCNCKACLRLDVPVKNLKNMEPELTEGSEVEHAKYVLSKLLPFLRWLNEEQMLEKKQEATRLDLPLNDLKVEKVDCEDNERMYCDICRTSIFDFHRTCVSCSFDLCINCCREIREGDMRCCEKKKIIPYTNQGFEYLHGGVSKKAKVLAESCPKDDVESAFIWRAEKDGRIPCPPPNLGGCGNGFLELRCILEDSISELVDVGEEIAKTHNISDVDETAGKWCPCFNSGGEIDLESGVLKKAASRQGSSDNYLYCPRGRDIQAGELKHFQWHWGKGEPVIVSNVLENTSGLSWEPLVMWRAFRQITHTKHGQQLEVKAIDCLDWCELDVNIHKFFIDYTNGQFDAKLWPRILKLKDWPPSSHFEKCLPRHNAEFISCLPFKEYTHPYKGSLNLAVKLPEKSLKPDMGPKTYIAYGVAQELGRGDSVTKLHCDMSDAVNVLTHVTNVTLEPKHLHSIKELKEKHLAHDQKEIYGATTDTNTVDKSKSCNDPCSMTENGKELACEVGHQNNNAVLENASSPKRGDAEEGNLQSLNEPNGTDPDESVKVNLAEETCSDAKISEAMESWEVPEGGALWDIFRRQDVPLLQQYLNNHFREFRHIHAGPVPQVFHPVHDQSFYLTLEHKRKLKEEYGIEPWTFVQNLGDAVFIPAGCPHQVRNLKSCIKVAMDFVSPENVGECIHLTEEFRRLPSNHWAKEDKLEVKKMSVHAMKATIACLKEKCK</sequence>
<feature type="compositionally biased region" description="Basic and acidic residues" evidence="8">
    <location>
        <begin position="10"/>
        <end position="28"/>
    </location>
</feature>
<evidence type="ECO:0000256" key="3">
    <source>
        <dbReference type="ARBA" id="ARBA00022723"/>
    </source>
</evidence>
<dbReference type="InterPro" id="IPR045109">
    <property type="entry name" value="LSDs-like"/>
</dbReference>
<name>A0A6J1K1A7_CUCMA</name>
<evidence type="ECO:0000256" key="2">
    <source>
        <dbReference type="ARBA" id="ARBA00006801"/>
    </source>
</evidence>
<dbReference type="InterPro" id="IPR003347">
    <property type="entry name" value="JmjC_dom"/>
</dbReference>
<feature type="domain" description="JmjC" evidence="10">
    <location>
        <begin position="732"/>
        <end position="1031"/>
    </location>
</feature>
<dbReference type="OrthoDB" id="1667110at2759"/>
<dbReference type="PANTHER" id="PTHR12549:SF11">
    <property type="entry name" value="LYSINE-SPECIFIC DEMETHYLASE JMJ25"/>
    <property type="match status" value="1"/>
</dbReference>
<feature type="domain" description="RING-type" evidence="9">
    <location>
        <begin position="298"/>
        <end position="345"/>
    </location>
</feature>
<evidence type="ECO:0000313" key="12">
    <source>
        <dbReference type="RefSeq" id="XP_022993128.1"/>
    </source>
</evidence>
<dbReference type="RefSeq" id="XP_022993128.1">
    <property type="nucleotide sequence ID" value="XM_023137360.1"/>
</dbReference>
<reference evidence="12" key="1">
    <citation type="submission" date="2025-08" db="UniProtKB">
        <authorList>
            <consortium name="RefSeq"/>
        </authorList>
    </citation>
    <scope>IDENTIFICATION</scope>
    <source>
        <tissue evidence="12">Young leaves</tissue>
    </source>
</reference>
<feature type="compositionally biased region" description="Basic and acidic residues" evidence="8">
    <location>
        <begin position="189"/>
        <end position="199"/>
    </location>
</feature>
<dbReference type="GO" id="GO:0000785">
    <property type="term" value="C:chromatin"/>
    <property type="evidence" value="ECO:0007669"/>
    <property type="project" value="TreeGrafter"/>
</dbReference>
<dbReference type="GO" id="GO:0006357">
    <property type="term" value="P:regulation of transcription by RNA polymerase II"/>
    <property type="evidence" value="ECO:0007669"/>
    <property type="project" value="TreeGrafter"/>
</dbReference>
<dbReference type="PROSITE" id="PS51184">
    <property type="entry name" value="JMJC"/>
    <property type="match status" value="1"/>
</dbReference>
<evidence type="ECO:0000259" key="9">
    <source>
        <dbReference type="PROSITE" id="PS50089"/>
    </source>
</evidence>
<evidence type="ECO:0000256" key="5">
    <source>
        <dbReference type="ARBA" id="ARBA00023163"/>
    </source>
</evidence>
<feature type="compositionally biased region" description="Basic residues" evidence="8">
    <location>
        <begin position="257"/>
        <end position="269"/>
    </location>
</feature>
<evidence type="ECO:0000256" key="1">
    <source>
        <dbReference type="ARBA" id="ARBA00004123"/>
    </source>
</evidence>
<dbReference type="InterPro" id="IPR001841">
    <property type="entry name" value="Znf_RING"/>
</dbReference>
<dbReference type="GO" id="GO:0000118">
    <property type="term" value="C:histone deacetylase complex"/>
    <property type="evidence" value="ECO:0007669"/>
    <property type="project" value="TreeGrafter"/>
</dbReference>
<keyword evidence="11" id="KW-1185">Reference proteome</keyword>
<keyword evidence="3" id="KW-0479">Metal-binding</keyword>
<comment type="subcellular location">
    <subcellularLocation>
        <location evidence="1">Nucleus</location>
    </subcellularLocation>
</comment>
<feature type="region of interest" description="Disordered" evidence="8">
    <location>
        <begin position="859"/>
        <end position="889"/>
    </location>
</feature>
<dbReference type="CDD" id="cd02208">
    <property type="entry name" value="cupin_RmlC-like"/>
    <property type="match status" value="1"/>
</dbReference>
<dbReference type="Proteomes" id="UP000504608">
    <property type="component" value="Unplaced"/>
</dbReference>
<dbReference type="FunFam" id="2.60.120.650:FF:000033">
    <property type="entry name" value="Transcription factor jumonji (JmjC) domain-containing protein"/>
    <property type="match status" value="1"/>
</dbReference>
<feature type="compositionally biased region" description="Basic and acidic residues" evidence="8">
    <location>
        <begin position="151"/>
        <end position="160"/>
    </location>
</feature>
<feature type="compositionally biased region" description="Acidic residues" evidence="8">
    <location>
        <begin position="116"/>
        <end position="127"/>
    </location>
</feature>
<feature type="compositionally biased region" description="Basic residues" evidence="8">
    <location>
        <begin position="211"/>
        <end position="221"/>
    </location>
</feature>
<protein>
    <submittedName>
        <fullName evidence="12">Lysine-specific demethylase JMJ25-like</fullName>
    </submittedName>
</protein>
<evidence type="ECO:0000256" key="7">
    <source>
        <dbReference type="PROSITE-ProRule" id="PRU00175"/>
    </source>
</evidence>
<dbReference type="PROSITE" id="PS50089">
    <property type="entry name" value="ZF_RING_2"/>
    <property type="match status" value="1"/>
</dbReference>
<keyword evidence="5" id="KW-0804">Transcription</keyword>
<proteinExistence type="inferred from homology"/>
<dbReference type="PANTHER" id="PTHR12549">
    <property type="entry name" value="JMJC DOMAIN-CONTAINING HISTONE DEMETHYLATION PROTEIN"/>
    <property type="match status" value="1"/>
</dbReference>
<dbReference type="GO" id="GO:0008270">
    <property type="term" value="F:zinc ion binding"/>
    <property type="evidence" value="ECO:0007669"/>
    <property type="project" value="UniProtKB-KW"/>
</dbReference>
<dbReference type="SMART" id="SM00558">
    <property type="entry name" value="JmjC"/>
    <property type="match status" value="1"/>
</dbReference>
<evidence type="ECO:0000256" key="4">
    <source>
        <dbReference type="ARBA" id="ARBA00023015"/>
    </source>
</evidence>
<feature type="compositionally biased region" description="Basic and acidic residues" evidence="8">
    <location>
        <begin position="234"/>
        <end position="248"/>
    </location>
</feature>
<feature type="compositionally biased region" description="Basic residues" evidence="8">
    <location>
        <begin position="134"/>
        <end position="143"/>
    </location>
</feature>
<evidence type="ECO:0000256" key="6">
    <source>
        <dbReference type="ARBA" id="ARBA00023242"/>
    </source>
</evidence>
<dbReference type="InterPro" id="IPR018866">
    <property type="entry name" value="Znf-4CXXC_R1"/>
</dbReference>
<dbReference type="GO" id="GO:0032454">
    <property type="term" value="F:histone H3K9 demethylase activity"/>
    <property type="evidence" value="ECO:0007669"/>
    <property type="project" value="InterPro"/>
</dbReference>
<feature type="compositionally biased region" description="Basic and acidic residues" evidence="8">
    <location>
        <begin position="64"/>
        <end position="92"/>
    </location>
</feature>
<accession>A0A6J1K1A7</accession>
<dbReference type="SUPFAM" id="SSF51197">
    <property type="entry name" value="Clavaminate synthase-like"/>
    <property type="match status" value="1"/>
</dbReference>
<evidence type="ECO:0000313" key="11">
    <source>
        <dbReference type="Proteomes" id="UP000504608"/>
    </source>
</evidence>
<comment type="similarity">
    <text evidence="2">Belongs to the JARID1 histone demethylase family.</text>
</comment>
<keyword evidence="7" id="KW-0862">Zinc</keyword>
<feature type="compositionally biased region" description="Basic residues" evidence="8">
    <location>
        <begin position="172"/>
        <end position="182"/>
    </location>
</feature>
<gene>
    <name evidence="12" type="primary">LOC111489241</name>
</gene>
<feature type="region of interest" description="Disordered" evidence="8">
    <location>
        <begin position="1"/>
        <end position="270"/>
    </location>
</feature>
<keyword evidence="4" id="KW-0805">Transcription regulation</keyword>
<dbReference type="Gene3D" id="2.60.120.650">
    <property type="entry name" value="Cupin"/>
    <property type="match status" value="1"/>
</dbReference>
<evidence type="ECO:0000256" key="8">
    <source>
        <dbReference type="SAM" id="MobiDB-lite"/>
    </source>
</evidence>
<dbReference type="KEGG" id="cmax:111489241"/>